<protein>
    <submittedName>
        <fullName evidence="1">Uncharacterized protein</fullName>
    </submittedName>
</protein>
<accession>A0A9Q0BMC7</accession>
<sequence length="97" mass="11018">MLWKIEHIPQIEREEEEGTSIGEHWLTLICLFRCHTIYSEACPQRTCSGPIPMAHSSLGSSFPLAPAAFLGHILTFHWLRFAGSAHPKYITKRISTK</sequence>
<dbReference type="AlphaFoldDB" id="A0A9Q0BMC7"/>
<gene>
    <name evidence="1" type="ORF">M5D96_010540</name>
</gene>
<dbReference type="EMBL" id="JAMKOV010000015">
    <property type="protein sequence ID" value="KAI8036739.1"/>
    <property type="molecule type" value="Genomic_DNA"/>
</dbReference>
<reference evidence="1" key="1">
    <citation type="journal article" date="2023" name="Genome Biol. Evol.">
        <title>Long-read-based Genome Assembly of Drosophila gunungcola Reveals Fewer Chemosensory Genes in Flower-breeding Species.</title>
        <authorList>
            <person name="Negi A."/>
            <person name="Liao B.Y."/>
            <person name="Yeh S.D."/>
        </authorList>
    </citation>
    <scope>NUCLEOTIDE SEQUENCE</scope>
    <source>
        <strain evidence="1">Sukarami</strain>
    </source>
</reference>
<proteinExistence type="predicted"/>
<evidence type="ECO:0000313" key="2">
    <source>
        <dbReference type="Proteomes" id="UP001059596"/>
    </source>
</evidence>
<evidence type="ECO:0000313" key="1">
    <source>
        <dbReference type="EMBL" id="KAI8036739.1"/>
    </source>
</evidence>
<comment type="caution">
    <text evidence="1">The sequence shown here is derived from an EMBL/GenBank/DDBJ whole genome shotgun (WGS) entry which is preliminary data.</text>
</comment>
<keyword evidence="2" id="KW-1185">Reference proteome</keyword>
<dbReference type="Proteomes" id="UP001059596">
    <property type="component" value="Unassembled WGS sequence"/>
</dbReference>
<name>A0A9Q0BMC7_9MUSC</name>
<organism evidence="1 2">
    <name type="scientific">Drosophila gunungcola</name>
    <name type="common">fruit fly</name>
    <dbReference type="NCBI Taxonomy" id="103775"/>
    <lineage>
        <taxon>Eukaryota</taxon>
        <taxon>Metazoa</taxon>
        <taxon>Ecdysozoa</taxon>
        <taxon>Arthropoda</taxon>
        <taxon>Hexapoda</taxon>
        <taxon>Insecta</taxon>
        <taxon>Pterygota</taxon>
        <taxon>Neoptera</taxon>
        <taxon>Endopterygota</taxon>
        <taxon>Diptera</taxon>
        <taxon>Brachycera</taxon>
        <taxon>Muscomorpha</taxon>
        <taxon>Ephydroidea</taxon>
        <taxon>Drosophilidae</taxon>
        <taxon>Drosophila</taxon>
        <taxon>Sophophora</taxon>
    </lineage>
</organism>